<dbReference type="Gene3D" id="3.20.20.210">
    <property type="match status" value="1"/>
</dbReference>
<dbReference type="InterPro" id="IPR038071">
    <property type="entry name" value="UROD/MetE-like_sf"/>
</dbReference>
<sequence>MLTEKENYMMAVNGEIPEWIPRHRVPGPGGRPPATTVLTPSILKEKRTFEGGFDVWGVEYVTTRETGWMALPKPNQFILKDIRRWREVIKAPDLSGVDWEAMAKKDLSNIDREKTAVLGQVHMGYFQNLMNFMGFEEGLCAMYEEPEECMALLEYLSDFYTQVSEKMVEFYHPDLMYCWDDTATARNPFISVSMFREMIKPWYVRELKTANEQNIPVTMHNCGRCEDMIEDWFDFGVRVWEPAQVVNNLMAIKKKYGRRLVLNGCWDSQGVVGRPDASEELIREEVRKCINTYAPDGGFVFWASVYGDPEDTDVQNAKRWVADEYEQYGRNFYKTH</sequence>
<dbReference type="Proteomes" id="UP000515860">
    <property type="component" value="Chromosome"/>
</dbReference>
<accession>A0A7G9GFZ6</accession>
<gene>
    <name evidence="2" type="ORF">H9Q79_05410</name>
</gene>
<dbReference type="RefSeq" id="WP_249329355.1">
    <property type="nucleotide sequence ID" value="NZ_CP060635.1"/>
</dbReference>
<dbReference type="EMBL" id="CP060635">
    <property type="protein sequence ID" value="QNM09728.1"/>
    <property type="molecule type" value="Genomic_DNA"/>
</dbReference>
<dbReference type="SUPFAM" id="SSF51726">
    <property type="entry name" value="UROD/MetE-like"/>
    <property type="match status" value="1"/>
</dbReference>
<dbReference type="GO" id="GO:0016740">
    <property type="term" value="F:transferase activity"/>
    <property type="evidence" value="ECO:0007669"/>
    <property type="project" value="UniProtKB-KW"/>
</dbReference>
<reference evidence="2 3" key="1">
    <citation type="submission" date="2020-08" db="EMBL/GenBank/DDBJ databases">
        <authorList>
            <person name="Liu C."/>
            <person name="Sun Q."/>
        </authorList>
    </citation>
    <scope>NUCLEOTIDE SEQUENCE [LARGE SCALE GENOMIC DNA]</scope>
    <source>
        <strain evidence="2 3">NSJ-29</strain>
    </source>
</reference>
<name>A0A7G9GFZ6_9FIRM</name>
<proteinExistence type="predicted"/>
<organism evidence="2 3">
    <name type="scientific">Wansuia hejianensis</name>
    <dbReference type="NCBI Taxonomy" id="2763667"/>
    <lineage>
        <taxon>Bacteria</taxon>
        <taxon>Bacillati</taxon>
        <taxon>Bacillota</taxon>
        <taxon>Clostridia</taxon>
        <taxon>Lachnospirales</taxon>
        <taxon>Lachnospiraceae</taxon>
        <taxon>Wansuia</taxon>
    </lineage>
</organism>
<dbReference type="InterPro" id="IPR000257">
    <property type="entry name" value="Uroporphyrinogen_deCOase"/>
</dbReference>
<protein>
    <submittedName>
        <fullName evidence="2">Veratrol--corrinoid protein metyltransferase</fullName>
    </submittedName>
</protein>
<dbReference type="InterPro" id="IPR052024">
    <property type="entry name" value="Methanogen_methyltrans"/>
</dbReference>
<dbReference type="GO" id="GO:0006779">
    <property type="term" value="P:porphyrin-containing compound biosynthetic process"/>
    <property type="evidence" value="ECO:0007669"/>
    <property type="project" value="InterPro"/>
</dbReference>
<keyword evidence="3" id="KW-1185">Reference proteome</keyword>
<dbReference type="PANTHER" id="PTHR47099:SF1">
    <property type="entry name" value="METHYLCOBAMIDE:COM METHYLTRANSFERASE MTBA"/>
    <property type="match status" value="1"/>
</dbReference>
<evidence type="ECO:0000313" key="3">
    <source>
        <dbReference type="Proteomes" id="UP000515860"/>
    </source>
</evidence>
<keyword evidence="2" id="KW-0808">Transferase</keyword>
<evidence type="ECO:0000313" key="2">
    <source>
        <dbReference type="EMBL" id="QNM09728.1"/>
    </source>
</evidence>
<dbReference type="KEGG" id="whj:H9Q79_05410"/>
<dbReference type="Pfam" id="PF01208">
    <property type="entry name" value="URO-D"/>
    <property type="match status" value="1"/>
</dbReference>
<evidence type="ECO:0000259" key="1">
    <source>
        <dbReference type="Pfam" id="PF01208"/>
    </source>
</evidence>
<dbReference type="PANTHER" id="PTHR47099">
    <property type="entry name" value="METHYLCOBAMIDE:COM METHYLTRANSFERASE MTBA"/>
    <property type="match status" value="1"/>
</dbReference>
<feature type="domain" description="Uroporphyrinogen decarboxylase (URO-D)" evidence="1">
    <location>
        <begin position="124"/>
        <end position="321"/>
    </location>
</feature>
<dbReference type="AlphaFoldDB" id="A0A7G9GFZ6"/>
<dbReference type="GO" id="GO:0004853">
    <property type="term" value="F:uroporphyrinogen decarboxylase activity"/>
    <property type="evidence" value="ECO:0007669"/>
    <property type="project" value="InterPro"/>
</dbReference>